<proteinExistence type="predicted"/>
<keyword evidence="1" id="KW-0472">Membrane</keyword>
<accession>A0A369QI09</accession>
<gene>
    <name evidence="2" type="ORF">AHMF7616_03147</name>
</gene>
<feature type="transmembrane region" description="Helical" evidence="1">
    <location>
        <begin position="12"/>
        <end position="30"/>
    </location>
</feature>
<keyword evidence="1" id="KW-1133">Transmembrane helix</keyword>
<dbReference type="RefSeq" id="WP_158546183.1">
    <property type="nucleotide sequence ID" value="NZ_QASA01000001.1"/>
</dbReference>
<reference evidence="2 3" key="1">
    <citation type="submission" date="2018-04" db="EMBL/GenBank/DDBJ databases">
        <title>Adhaeribacter sp. HMF7616 genome sequencing and assembly.</title>
        <authorList>
            <person name="Kang H."/>
            <person name="Kang J."/>
            <person name="Cha I."/>
            <person name="Kim H."/>
            <person name="Joh K."/>
        </authorList>
    </citation>
    <scope>NUCLEOTIDE SEQUENCE [LARGE SCALE GENOMIC DNA]</scope>
    <source>
        <strain evidence="2 3">HMF7616</strain>
    </source>
</reference>
<comment type="caution">
    <text evidence="2">The sequence shown here is derived from an EMBL/GenBank/DDBJ whole genome shotgun (WGS) entry which is preliminary data.</text>
</comment>
<dbReference type="EMBL" id="QASA01000001">
    <property type="protein sequence ID" value="RDC64533.1"/>
    <property type="molecule type" value="Genomic_DNA"/>
</dbReference>
<evidence type="ECO:0000313" key="2">
    <source>
        <dbReference type="EMBL" id="RDC64533.1"/>
    </source>
</evidence>
<keyword evidence="3" id="KW-1185">Reference proteome</keyword>
<name>A0A369QI09_9BACT</name>
<dbReference type="Proteomes" id="UP000253919">
    <property type="component" value="Unassembled WGS sequence"/>
</dbReference>
<evidence type="ECO:0000256" key="1">
    <source>
        <dbReference type="SAM" id="Phobius"/>
    </source>
</evidence>
<sequence length="55" mass="6003">MTTSSLNNLNSLIALILRVYAWILTLRFSAAETIRTNLFNGATAKSYGNGIAKNL</sequence>
<organism evidence="2 3">
    <name type="scientific">Adhaeribacter pallidiroseus</name>
    <dbReference type="NCBI Taxonomy" id="2072847"/>
    <lineage>
        <taxon>Bacteria</taxon>
        <taxon>Pseudomonadati</taxon>
        <taxon>Bacteroidota</taxon>
        <taxon>Cytophagia</taxon>
        <taxon>Cytophagales</taxon>
        <taxon>Hymenobacteraceae</taxon>
        <taxon>Adhaeribacter</taxon>
    </lineage>
</organism>
<evidence type="ECO:0000313" key="3">
    <source>
        <dbReference type="Proteomes" id="UP000253919"/>
    </source>
</evidence>
<keyword evidence="1" id="KW-0812">Transmembrane</keyword>
<dbReference type="AlphaFoldDB" id="A0A369QI09"/>
<protein>
    <submittedName>
        <fullName evidence="2">Uncharacterized protein</fullName>
    </submittedName>
</protein>